<dbReference type="OrthoDB" id="5819582at2759"/>
<sequence>MAQDRHALDVLPTYEYRKVDEARGYDAAISSSASASSQNRPGDDKPPAATPSAKIKSLDGLRGIACFLVFNYHFLWPWTPLIMLGYGARPPKSPEPYTDWTQLPIICLLHRGRPMVAIFFAISGYVLCRHIQSAILTRRLDDAYQKLSSAVFRRIFRLYIPCTVSMFIVCVLAQFGAFKSEKAIYKGPDSAWINGTVTKGWYLPHGADSCPNSTIVVQGKEGIAEVLGLQTTLYLNDTIQKTDLLCLNITSTQHMPAILYSDIDKPKPKPNAARNGTMNATAMADSDMHVVASGNRPAHVAVAGRSPSLFSHDTVVPKADGSLVPFPALTSARNSDNRTGTRQKPFTWVQLGGSWEEHPIHHPHFPKALANFTVVYGQWANPFNFGHMHPRYDPHTWTIPKELRGSMVLYTFLLGTAVIKARWRLSAAVGLAAYAITFGYWDMGVFVGGMVYSEVDLLRTAGALDMSALSVSDRAFALAMRGSGLGVSSLLSLRSHRALRWTAIFAALYLLSYPDAGAEFTPGFRTLAWLAPRWYTPVSKWMFFQALGALLLIPAVLRSPTLRGLLESGPAQYMGRISFSFYLVHGPVLHCFGFWVMPRLFERVGKVGGYILGWVWLAAMALYLSGWFYKKVDVWSVGVGRRVERVVVNA</sequence>
<keyword evidence="4" id="KW-0012">Acyltransferase</keyword>
<organism evidence="4 5">
    <name type="scientific">Coniella lustricola</name>
    <dbReference type="NCBI Taxonomy" id="2025994"/>
    <lineage>
        <taxon>Eukaryota</taxon>
        <taxon>Fungi</taxon>
        <taxon>Dikarya</taxon>
        <taxon>Ascomycota</taxon>
        <taxon>Pezizomycotina</taxon>
        <taxon>Sordariomycetes</taxon>
        <taxon>Sordariomycetidae</taxon>
        <taxon>Diaporthales</taxon>
        <taxon>Schizoparmaceae</taxon>
        <taxon>Coniella</taxon>
    </lineage>
</organism>
<dbReference type="InterPro" id="IPR002656">
    <property type="entry name" value="Acyl_transf_3_dom"/>
</dbReference>
<dbReference type="Proteomes" id="UP000241462">
    <property type="component" value="Unassembled WGS sequence"/>
</dbReference>
<feature type="transmembrane region" description="Helical" evidence="2">
    <location>
        <begin position="609"/>
        <end position="629"/>
    </location>
</feature>
<gene>
    <name evidence="4" type="ORF">BD289DRAFT_443551</name>
</gene>
<keyword evidence="2" id="KW-0472">Membrane</keyword>
<evidence type="ECO:0000256" key="1">
    <source>
        <dbReference type="SAM" id="MobiDB-lite"/>
    </source>
</evidence>
<name>A0A2T2ZWU7_9PEZI</name>
<dbReference type="InParanoid" id="A0A2T2ZWU7"/>
<keyword evidence="5" id="KW-1185">Reference proteome</keyword>
<dbReference type="InterPro" id="IPR050879">
    <property type="entry name" value="Acyltransferase_3"/>
</dbReference>
<evidence type="ECO:0000259" key="3">
    <source>
        <dbReference type="Pfam" id="PF01757"/>
    </source>
</evidence>
<evidence type="ECO:0000313" key="5">
    <source>
        <dbReference type="Proteomes" id="UP000241462"/>
    </source>
</evidence>
<dbReference type="STRING" id="2025994.A0A2T2ZWU7"/>
<dbReference type="PANTHER" id="PTHR23028:SF134">
    <property type="entry name" value="PUTATIVE (AFU_ORTHOLOGUE AFUA_4G08520)-RELATED"/>
    <property type="match status" value="1"/>
</dbReference>
<dbReference type="PANTHER" id="PTHR23028">
    <property type="entry name" value="ACETYLTRANSFERASE"/>
    <property type="match status" value="1"/>
</dbReference>
<feature type="transmembrane region" description="Helical" evidence="2">
    <location>
        <begin position="431"/>
        <end position="452"/>
    </location>
</feature>
<evidence type="ECO:0000256" key="2">
    <source>
        <dbReference type="SAM" id="Phobius"/>
    </source>
</evidence>
<evidence type="ECO:0000313" key="4">
    <source>
        <dbReference type="EMBL" id="PSR78684.1"/>
    </source>
</evidence>
<feature type="domain" description="Acyltransferase 3" evidence="3">
    <location>
        <begin position="374"/>
        <end position="629"/>
    </location>
</feature>
<feature type="transmembrane region" description="Helical" evidence="2">
    <location>
        <begin position="116"/>
        <end position="136"/>
    </location>
</feature>
<feature type="region of interest" description="Disordered" evidence="1">
    <location>
        <begin position="30"/>
        <end position="51"/>
    </location>
</feature>
<feature type="transmembrane region" description="Helical" evidence="2">
    <location>
        <begin position="156"/>
        <end position="178"/>
    </location>
</feature>
<proteinExistence type="predicted"/>
<reference evidence="4 5" key="1">
    <citation type="journal article" date="2018" name="Mycol. Prog.">
        <title>Coniella lustricola, a new species from submerged detritus.</title>
        <authorList>
            <person name="Raudabaugh D.B."/>
            <person name="Iturriaga T."/>
            <person name="Carver A."/>
            <person name="Mondo S."/>
            <person name="Pangilinan J."/>
            <person name="Lipzen A."/>
            <person name="He G."/>
            <person name="Amirebrahimi M."/>
            <person name="Grigoriev I.V."/>
            <person name="Miller A.N."/>
        </authorList>
    </citation>
    <scope>NUCLEOTIDE SEQUENCE [LARGE SCALE GENOMIC DNA]</scope>
    <source>
        <strain evidence="4 5">B22-T-1</strain>
    </source>
</reference>
<feature type="transmembrane region" description="Helical" evidence="2">
    <location>
        <begin position="577"/>
        <end position="597"/>
    </location>
</feature>
<dbReference type="Pfam" id="PF01757">
    <property type="entry name" value="Acyl_transf_3"/>
    <property type="match status" value="2"/>
</dbReference>
<dbReference type="GO" id="GO:0016747">
    <property type="term" value="F:acyltransferase activity, transferring groups other than amino-acyl groups"/>
    <property type="evidence" value="ECO:0007669"/>
    <property type="project" value="InterPro"/>
</dbReference>
<feature type="transmembrane region" description="Helical" evidence="2">
    <location>
        <begin position="534"/>
        <end position="557"/>
    </location>
</feature>
<feature type="domain" description="Acyltransferase 3" evidence="3">
    <location>
        <begin position="56"/>
        <end position="204"/>
    </location>
</feature>
<dbReference type="AlphaFoldDB" id="A0A2T2ZWU7"/>
<keyword evidence="2" id="KW-1133">Transmembrane helix</keyword>
<dbReference type="EMBL" id="KZ678597">
    <property type="protein sequence ID" value="PSR78684.1"/>
    <property type="molecule type" value="Genomic_DNA"/>
</dbReference>
<protein>
    <submittedName>
        <fullName evidence="4">Acyltransferase 3</fullName>
    </submittedName>
</protein>
<accession>A0A2T2ZWU7</accession>
<keyword evidence="4" id="KW-0808">Transferase</keyword>
<keyword evidence="2" id="KW-0812">Transmembrane</keyword>